<keyword evidence="3" id="KW-1185">Reference proteome</keyword>
<evidence type="ECO:0000313" key="2">
    <source>
        <dbReference type="EMBL" id="MCP9290683.1"/>
    </source>
</evidence>
<protein>
    <submittedName>
        <fullName evidence="2">Rhodanese-like domain-containing protein</fullName>
    </submittedName>
</protein>
<reference evidence="2" key="1">
    <citation type="submission" date="2022-06" db="EMBL/GenBank/DDBJ databases">
        <title>Gracilimonas sp. CAU 1638 isolated from sea sediment.</title>
        <authorList>
            <person name="Kim W."/>
        </authorList>
    </citation>
    <scope>NUCLEOTIDE SEQUENCE</scope>
    <source>
        <strain evidence="2">CAU 1638</strain>
    </source>
</reference>
<dbReference type="PROSITE" id="PS50206">
    <property type="entry name" value="RHODANESE_3"/>
    <property type="match status" value="1"/>
</dbReference>
<organism evidence="2 3">
    <name type="scientific">Gracilimonas sediminicola</name>
    <dbReference type="NCBI Taxonomy" id="2952158"/>
    <lineage>
        <taxon>Bacteria</taxon>
        <taxon>Pseudomonadati</taxon>
        <taxon>Balneolota</taxon>
        <taxon>Balneolia</taxon>
        <taxon>Balneolales</taxon>
        <taxon>Balneolaceae</taxon>
        <taxon>Gracilimonas</taxon>
    </lineage>
</organism>
<dbReference type="Pfam" id="PF00581">
    <property type="entry name" value="Rhodanese"/>
    <property type="match status" value="1"/>
</dbReference>
<dbReference type="SUPFAM" id="SSF52821">
    <property type="entry name" value="Rhodanese/Cell cycle control phosphatase"/>
    <property type="match status" value="1"/>
</dbReference>
<dbReference type="InterPro" id="IPR001763">
    <property type="entry name" value="Rhodanese-like_dom"/>
</dbReference>
<proteinExistence type="predicted"/>
<feature type="domain" description="Rhodanese" evidence="1">
    <location>
        <begin position="48"/>
        <end position="132"/>
    </location>
</feature>
<dbReference type="PANTHER" id="PTHR43031">
    <property type="entry name" value="FAD-DEPENDENT OXIDOREDUCTASE"/>
    <property type="match status" value="1"/>
</dbReference>
<evidence type="ECO:0000259" key="1">
    <source>
        <dbReference type="PROSITE" id="PS50206"/>
    </source>
</evidence>
<dbReference type="PANTHER" id="PTHR43031:SF1">
    <property type="entry name" value="PYRIDINE NUCLEOTIDE-DISULPHIDE OXIDOREDUCTASE"/>
    <property type="match status" value="1"/>
</dbReference>
<gene>
    <name evidence="2" type="ORF">NM125_03680</name>
</gene>
<dbReference type="InterPro" id="IPR050229">
    <property type="entry name" value="GlpE_sulfurtransferase"/>
</dbReference>
<dbReference type="RefSeq" id="WP_255132981.1">
    <property type="nucleotide sequence ID" value="NZ_JANDBC010000001.1"/>
</dbReference>
<dbReference type="InterPro" id="IPR036873">
    <property type="entry name" value="Rhodanese-like_dom_sf"/>
</dbReference>
<sequence length="132" mass="14698">MKTVITVLAVVFLAVVLFLTFNSKKAGSDNSKLQPESFKQKHQETPGVVIDVRTKDEFKSGHLALADHNFDLLNGDFQSKLDSLDKNETYYLYCRSGNRSGQATRLMKENGFEKVYNIGGFSTLANSGLEVN</sequence>
<dbReference type="Gene3D" id="3.40.250.10">
    <property type="entry name" value="Rhodanese-like domain"/>
    <property type="match status" value="1"/>
</dbReference>
<dbReference type="SMART" id="SM00450">
    <property type="entry name" value="RHOD"/>
    <property type="match status" value="1"/>
</dbReference>
<dbReference type="CDD" id="cd00158">
    <property type="entry name" value="RHOD"/>
    <property type="match status" value="1"/>
</dbReference>
<name>A0A9X2RF83_9BACT</name>
<dbReference type="Proteomes" id="UP001139125">
    <property type="component" value="Unassembled WGS sequence"/>
</dbReference>
<accession>A0A9X2RF83</accession>
<dbReference type="EMBL" id="JANDBC010000001">
    <property type="protein sequence ID" value="MCP9290683.1"/>
    <property type="molecule type" value="Genomic_DNA"/>
</dbReference>
<comment type="caution">
    <text evidence="2">The sequence shown here is derived from an EMBL/GenBank/DDBJ whole genome shotgun (WGS) entry which is preliminary data.</text>
</comment>
<evidence type="ECO:0000313" key="3">
    <source>
        <dbReference type="Proteomes" id="UP001139125"/>
    </source>
</evidence>
<dbReference type="AlphaFoldDB" id="A0A9X2RF83"/>